<dbReference type="Proteomes" id="UP001244011">
    <property type="component" value="Unassembled WGS sequence"/>
</dbReference>
<dbReference type="GO" id="GO:0005524">
    <property type="term" value="F:ATP binding"/>
    <property type="evidence" value="ECO:0007669"/>
    <property type="project" value="InterPro"/>
</dbReference>
<dbReference type="RefSeq" id="XP_060283627.1">
    <property type="nucleotide sequence ID" value="XM_060426064.1"/>
</dbReference>
<dbReference type="InterPro" id="IPR011009">
    <property type="entry name" value="Kinase-like_dom_sf"/>
</dbReference>
<dbReference type="GeneID" id="85309251"/>
<protein>
    <submittedName>
        <fullName evidence="2">Kinase-like domain protein</fullName>
    </submittedName>
</protein>
<dbReference type="GO" id="GO:0004672">
    <property type="term" value="F:protein kinase activity"/>
    <property type="evidence" value="ECO:0007669"/>
    <property type="project" value="InterPro"/>
</dbReference>
<keyword evidence="2" id="KW-0808">Transferase</keyword>
<feature type="domain" description="Protein kinase" evidence="1">
    <location>
        <begin position="1"/>
        <end position="429"/>
    </location>
</feature>
<dbReference type="PROSITE" id="PS50011">
    <property type="entry name" value="PROTEIN_KINASE_DOM"/>
    <property type="match status" value="1"/>
</dbReference>
<dbReference type="InterPro" id="IPR002575">
    <property type="entry name" value="Aminoglycoside_PTrfase"/>
</dbReference>
<reference evidence="2" key="1">
    <citation type="submission" date="2023-06" db="EMBL/GenBank/DDBJ databases">
        <title>Genome-scale phylogeny and comparative genomics of the fungal order Sordariales.</title>
        <authorList>
            <consortium name="Lawrence Berkeley National Laboratory"/>
            <person name="Hensen N."/>
            <person name="Bonometti L."/>
            <person name="Westerberg I."/>
            <person name="Brannstrom I.O."/>
            <person name="Guillou S."/>
            <person name="Cros-Aarteil S."/>
            <person name="Calhoun S."/>
            <person name="Haridas S."/>
            <person name="Kuo A."/>
            <person name="Mondo S."/>
            <person name="Pangilinan J."/>
            <person name="Riley R."/>
            <person name="Labutti K."/>
            <person name="Andreopoulos B."/>
            <person name="Lipzen A."/>
            <person name="Chen C."/>
            <person name="Yanf M."/>
            <person name="Daum C."/>
            <person name="Ng V."/>
            <person name="Clum A."/>
            <person name="Steindorff A."/>
            <person name="Ohm R."/>
            <person name="Martin F."/>
            <person name="Silar P."/>
            <person name="Natvig D."/>
            <person name="Lalanne C."/>
            <person name="Gautier V."/>
            <person name="Ament-Velasquez S.L."/>
            <person name="Kruys A."/>
            <person name="Hutchinson M.I."/>
            <person name="Powell A.J."/>
            <person name="Barry K."/>
            <person name="Miller A.N."/>
            <person name="Grigoriev I.V."/>
            <person name="Debuchy R."/>
            <person name="Gladieux P."/>
            <person name="Thoren M.H."/>
            <person name="Johannesson H."/>
        </authorList>
    </citation>
    <scope>NUCLEOTIDE SEQUENCE</scope>
    <source>
        <strain evidence="2">8032-3</strain>
    </source>
</reference>
<dbReference type="EMBL" id="MU839008">
    <property type="protein sequence ID" value="KAK1767414.1"/>
    <property type="molecule type" value="Genomic_DNA"/>
</dbReference>
<dbReference type="AlphaFoldDB" id="A0AAJ0FM44"/>
<dbReference type="Pfam" id="PF01636">
    <property type="entry name" value="APH"/>
    <property type="match status" value="1"/>
</dbReference>
<keyword evidence="2" id="KW-0418">Kinase</keyword>
<evidence type="ECO:0000313" key="3">
    <source>
        <dbReference type="Proteomes" id="UP001244011"/>
    </source>
</evidence>
<name>A0AAJ0FM44_9PEZI</name>
<keyword evidence="3" id="KW-1185">Reference proteome</keyword>
<accession>A0AAJ0FM44</accession>
<dbReference type="PANTHER" id="PTHR21310:SF15">
    <property type="entry name" value="AMINOGLYCOSIDE PHOSPHOTRANSFERASE DOMAIN-CONTAINING PROTEIN"/>
    <property type="match status" value="1"/>
</dbReference>
<proteinExistence type="predicted"/>
<evidence type="ECO:0000259" key="1">
    <source>
        <dbReference type="PROSITE" id="PS50011"/>
    </source>
</evidence>
<evidence type="ECO:0000313" key="2">
    <source>
        <dbReference type="EMBL" id="KAK1767414.1"/>
    </source>
</evidence>
<gene>
    <name evidence="2" type="ORF">QBC33DRAFT_514969</name>
</gene>
<comment type="caution">
    <text evidence="2">The sequence shown here is derived from an EMBL/GenBank/DDBJ whole genome shotgun (WGS) entry which is preliminary data.</text>
</comment>
<dbReference type="InterPro" id="IPR000719">
    <property type="entry name" value="Prot_kinase_dom"/>
</dbReference>
<dbReference type="InterPro" id="IPR051678">
    <property type="entry name" value="AGP_Transferase"/>
</dbReference>
<dbReference type="PANTHER" id="PTHR21310">
    <property type="entry name" value="AMINOGLYCOSIDE PHOSPHOTRANSFERASE-RELATED-RELATED"/>
    <property type="match status" value="1"/>
</dbReference>
<organism evidence="2 3">
    <name type="scientific">Phialemonium atrogriseum</name>
    <dbReference type="NCBI Taxonomy" id="1093897"/>
    <lineage>
        <taxon>Eukaryota</taxon>
        <taxon>Fungi</taxon>
        <taxon>Dikarya</taxon>
        <taxon>Ascomycota</taxon>
        <taxon>Pezizomycotina</taxon>
        <taxon>Sordariomycetes</taxon>
        <taxon>Sordariomycetidae</taxon>
        <taxon>Cephalothecales</taxon>
        <taxon>Cephalothecaceae</taxon>
        <taxon>Phialemonium</taxon>
    </lineage>
</organism>
<sequence>MSGSMNWAVVVAFNDGVEWIFRSPRPGALSDEYAARVLASEVATLNYISTHSSVPVPEVFAYSASRQNDLGVPYILMSQAPGRRLVDYELRQVKGVPELMDDDRMTIMRQLGAITSQLSHLRQPKIGSLFQDSDGNYTIGEESAYLEALVAAYVSHAQELSLSYHAFFAPIPDPTEYTSVASYRAAVGWWNDFVAVGQKIDHSRNRLAYCISGQLLGEMVPRLSGDAAAGGEGFPLAHPDLHTGNVFVDSELNVSCLIDWGFASAVPASELLATPPLWEPEAGLVGSFRCGVVADRQMWGRVDRIWSFQRVVRLLSTRDYYHFAALCEEAVDIPFLFQQRAQERGSKKLLEELAAEDSTAEYVAKEELASFGTLNAVDDYGRQETVAMARESAGGSTFYTAEVYTLLRRSLLRDSSERFAIILFETRAE</sequence>
<dbReference type="SUPFAM" id="SSF56112">
    <property type="entry name" value="Protein kinase-like (PK-like)"/>
    <property type="match status" value="1"/>
</dbReference>